<comment type="caution">
    <text evidence="2">The sequence shown here is derived from an EMBL/GenBank/DDBJ whole genome shotgun (WGS) entry which is preliminary data.</text>
</comment>
<keyword evidence="1" id="KW-0812">Transmembrane</keyword>
<evidence type="ECO:0000313" key="3">
    <source>
        <dbReference type="Proteomes" id="UP000075502"/>
    </source>
</evidence>
<proteinExistence type="predicted"/>
<organism evidence="2 3">
    <name type="scientific">Sorangium cellulosum</name>
    <name type="common">Polyangium cellulosum</name>
    <dbReference type="NCBI Taxonomy" id="56"/>
    <lineage>
        <taxon>Bacteria</taxon>
        <taxon>Pseudomonadati</taxon>
        <taxon>Myxococcota</taxon>
        <taxon>Polyangia</taxon>
        <taxon>Polyangiales</taxon>
        <taxon>Polyangiaceae</taxon>
        <taxon>Sorangium</taxon>
    </lineage>
</organism>
<name>A0A150TRL6_SORCE</name>
<keyword evidence="1" id="KW-1133">Transmembrane helix</keyword>
<evidence type="ECO:0000256" key="1">
    <source>
        <dbReference type="SAM" id="Phobius"/>
    </source>
</evidence>
<reference evidence="2 3" key="1">
    <citation type="submission" date="2014-02" db="EMBL/GenBank/DDBJ databases">
        <title>The small core and large imbalanced accessory genome model reveals a collaborative survival strategy of Sorangium cellulosum strains in nature.</title>
        <authorList>
            <person name="Han K."/>
            <person name="Peng R."/>
            <person name="Blom J."/>
            <person name="Li Y.-Z."/>
        </authorList>
    </citation>
    <scope>NUCLEOTIDE SEQUENCE [LARGE SCALE GENOMIC DNA]</scope>
    <source>
        <strain evidence="2 3">So0007-03</strain>
    </source>
</reference>
<feature type="transmembrane region" description="Helical" evidence="1">
    <location>
        <begin position="114"/>
        <end position="133"/>
    </location>
</feature>
<accession>A0A150TRL6</accession>
<feature type="transmembrane region" description="Helical" evidence="1">
    <location>
        <begin position="153"/>
        <end position="176"/>
    </location>
</feature>
<gene>
    <name evidence="2" type="ORF">BE21_29880</name>
</gene>
<evidence type="ECO:0000313" key="2">
    <source>
        <dbReference type="EMBL" id="KYG07335.1"/>
    </source>
</evidence>
<dbReference type="AlphaFoldDB" id="A0A150TRL6"/>
<protein>
    <submittedName>
        <fullName evidence="2">Uncharacterized protein</fullName>
    </submittedName>
</protein>
<keyword evidence="1" id="KW-0472">Membrane</keyword>
<sequence>MGGVDRDPAGLLERVPELADLAQMNPGVRRAIEQGRPHAVYRRLFWMRWRERILPRPGAAGAPLRALLDALLARRRLFLEPIRRSPWLMTMNGVGATVYGESDRDPEDGTYIKTLFFVFLFVPLYPFGSYLVANGTEARSWRFIARAPLGPALYAWQRAVALGITTVVALGAWNALAAARYTTVRIANALPYPVEVSVGDASIQVPAQGLERLEGRVGRRPVKVTAQGRTIEEGELDVPRGTDVVAWNVLGLAPIYQLEVRYTADRNAGSSDDAAPTLFCGQSAVIVDDVDFVFEPPPEQLSMPKGESFVSRRLVTMAPVEPGGCAFALVGAGKAALGAELAARYAEHTGYDVPASERAVGLLMNAEDEPGAAAFADRARRAHPESIELHRQYQKVMTMVGRRHELIDEYKGRHEGDPGSADAAYLYVRLLSGPAVNEVLAGVLERFPDHPYLLRTLAYQASHDGKHQLALDTLERLRGVDRALADDSVALEVTAAVGLGQVERARSLVAAALAARQESPLERRELAEQALLLAQLEPKASIERALDPLRGKGDEETALLRLRARVDAGLEVSAPELARVSDPALRDALELAVLSRADPRAAVARLPGAEKAVFHHLSLPVWVLLMAEAVHAEGAGAALARLEQHSLLGRAFTRGLIEYVRDGTRFSEIDDLPDAVRAAVHFGRARHRALAAEERRSLLALARREDALHGAVSIAMESWPP</sequence>
<dbReference type="EMBL" id="JEME01001374">
    <property type="protein sequence ID" value="KYG07335.1"/>
    <property type="molecule type" value="Genomic_DNA"/>
</dbReference>
<dbReference type="Proteomes" id="UP000075502">
    <property type="component" value="Unassembled WGS sequence"/>
</dbReference>